<evidence type="ECO:0000256" key="1">
    <source>
        <dbReference type="ARBA" id="ARBA00004434"/>
    </source>
</evidence>
<keyword evidence="11" id="KW-1185">Reference proteome</keyword>
<keyword evidence="4 8" id="KW-1133">Transmembrane helix</keyword>
<protein>
    <recommendedName>
        <fullName evidence="9">Letm1 RBD domain-containing protein</fullName>
    </recommendedName>
</protein>
<evidence type="ECO:0000313" key="11">
    <source>
        <dbReference type="Proteomes" id="UP001150538"/>
    </source>
</evidence>
<dbReference type="InterPro" id="IPR033122">
    <property type="entry name" value="LETM1-like_RBD"/>
</dbReference>
<dbReference type="OrthoDB" id="73691at2759"/>
<dbReference type="AlphaFoldDB" id="A0A9W7ZXP3"/>
<gene>
    <name evidence="10" type="ORF">H4219_003898</name>
</gene>
<dbReference type="Pfam" id="PF07766">
    <property type="entry name" value="LETM1_RBD"/>
    <property type="match status" value="1"/>
</dbReference>
<evidence type="ECO:0000256" key="5">
    <source>
        <dbReference type="ARBA" id="ARBA00023128"/>
    </source>
</evidence>
<dbReference type="InterPro" id="IPR044202">
    <property type="entry name" value="LETM1/MDM38-like"/>
</dbReference>
<dbReference type="PANTHER" id="PTHR14009">
    <property type="entry name" value="LEUCINE ZIPPER-EF-HAND CONTAINING TRANSMEMBRANE PROTEIN"/>
    <property type="match status" value="1"/>
</dbReference>
<accession>A0A9W7ZXP3</accession>
<reference evidence="10" key="1">
    <citation type="submission" date="2022-07" db="EMBL/GenBank/DDBJ databases">
        <title>Phylogenomic reconstructions and comparative analyses of Kickxellomycotina fungi.</title>
        <authorList>
            <person name="Reynolds N.K."/>
            <person name="Stajich J.E."/>
            <person name="Barry K."/>
            <person name="Grigoriev I.V."/>
            <person name="Crous P."/>
            <person name="Smith M.E."/>
        </authorList>
    </citation>
    <scope>NUCLEOTIDE SEQUENCE</scope>
    <source>
        <strain evidence="10">NBRC 100468</strain>
    </source>
</reference>
<keyword evidence="3" id="KW-0999">Mitochondrion inner membrane</keyword>
<evidence type="ECO:0000256" key="8">
    <source>
        <dbReference type="SAM" id="Phobius"/>
    </source>
</evidence>
<comment type="subcellular location">
    <subcellularLocation>
        <location evidence="1">Mitochondrion inner membrane</location>
        <topology evidence="1">Single-pass membrane protein</topology>
    </subcellularLocation>
</comment>
<proteinExistence type="predicted"/>
<dbReference type="EMBL" id="JANBPU010000110">
    <property type="protein sequence ID" value="KAJ1916230.1"/>
    <property type="molecule type" value="Genomic_DNA"/>
</dbReference>
<evidence type="ECO:0000313" key="10">
    <source>
        <dbReference type="EMBL" id="KAJ1916230.1"/>
    </source>
</evidence>
<dbReference type="PANTHER" id="PTHR14009:SF6">
    <property type="entry name" value="LETM1 RBD DOMAIN-CONTAINING PROTEIN"/>
    <property type="match status" value="1"/>
</dbReference>
<evidence type="ECO:0000256" key="2">
    <source>
        <dbReference type="ARBA" id="ARBA00022692"/>
    </source>
</evidence>
<keyword evidence="5 7" id="KW-0496">Mitochondrion</keyword>
<keyword evidence="2 8" id="KW-0812">Transmembrane</keyword>
<keyword evidence="6 8" id="KW-0472">Membrane</keyword>
<name>A0A9W7ZXP3_9FUNG</name>
<feature type="transmembrane region" description="Helical" evidence="8">
    <location>
        <begin position="135"/>
        <end position="157"/>
    </location>
</feature>
<dbReference type="GO" id="GO:0043022">
    <property type="term" value="F:ribosome binding"/>
    <property type="evidence" value="ECO:0007669"/>
    <property type="project" value="InterPro"/>
</dbReference>
<evidence type="ECO:0000256" key="3">
    <source>
        <dbReference type="ARBA" id="ARBA00022792"/>
    </source>
</evidence>
<evidence type="ECO:0000256" key="7">
    <source>
        <dbReference type="PROSITE-ProRule" id="PRU01094"/>
    </source>
</evidence>
<dbReference type="GO" id="GO:0030003">
    <property type="term" value="P:intracellular monoatomic cation homeostasis"/>
    <property type="evidence" value="ECO:0007669"/>
    <property type="project" value="TreeGrafter"/>
</dbReference>
<dbReference type="GO" id="GO:0005743">
    <property type="term" value="C:mitochondrial inner membrane"/>
    <property type="evidence" value="ECO:0007669"/>
    <property type="project" value="UniProtKB-SubCell"/>
</dbReference>
<dbReference type="Proteomes" id="UP001150538">
    <property type="component" value="Unassembled WGS sequence"/>
</dbReference>
<evidence type="ECO:0000256" key="4">
    <source>
        <dbReference type="ARBA" id="ARBA00022989"/>
    </source>
</evidence>
<dbReference type="PROSITE" id="PS51758">
    <property type="entry name" value="LETM1_RBD"/>
    <property type="match status" value="1"/>
</dbReference>
<dbReference type="Pfam" id="PF06320">
    <property type="entry name" value="GCN5L1"/>
    <property type="match status" value="1"/>
</dbReference>
<evidence type="ECO:0000256" key="6">
    <source>
        <dbReference type="ARBA" id="ARBA00023136"/>
    </source>
</evidence>
<organism evidence="10 11">
    <name type="scientific">Mycoemilia scoparia</name>
    <dbReference type="NCBI Taxonomy" id="417184"/>
    <lineage>
        <taxon>Eukaryota</taxon>
        <taxon>Fungi</taxon>
        <taxon>Fungi incertae sedis</taxon>
        <taxon>Zoopagomycota</taxon>
        <taxon>Kickxellomycotina</taxon>
        <taxon>Kickxellomycetes</taxon>
        <taxon>Kickxellales</taxon>
        <taxon>Kickxellaceae</taxon>
        <taxon>Mycoemilia</taxon>
    </lineage>
</organism>
<feature type="domain" description="Letm1 RBD" evidence="9">
    <location>
        <begin position="144"/>
        <end position="347"/>
    </location>
</feature>
<sequence length="431" mass="48499">MASLARNALYRPTSLAVTLLRSQHLVPPTMASQQKYGLTNITVFRLYSFQSSAKAATSTEKPAVIDPTATAEELSLYQKIKAYMNFYKQGCKQLYQNQKESKAISKRIADGEKITRKEFQIVQQAKEDFWKMIPFGLLVVILPESIPLFVAFIPAMVPSTCVTYGQRAKMLKKKDAIYKSLNSKMIQTIPENYSVSANDFKTLSGLKTIAQKDLDIFSTTKLSGTALDACLSFMSLSKFGTASSLRSKLNSRIEYLNRDDMYLLSEDLNELTHKELVKICVERGIPALGLSDTQMRNQIQKWLSIRKQSGDISPLVLTSSKQVYSDITALTEQLKKEAQSSVGEFSDVISDNFSAQLSEVIHNQKTIEQLTQRCIRLSQDHEKSNQKWTKMVSDFYTALKELGDVQNWAQVIEKDMRDVAATLEIAHTGTT</sequence>
<evidence type="ECO:0000259" key="9">
    <source>
        <dbReference type="PROSITE" id="PS51758"/>
    </source>
</evidence>
<comment type="caution">
    <text evidence="10">The sequence shown here is derived from an EMBL/GenBank/DDBJ whole genome shotgun (WGS) entry which is preliminary data.</text>
</comment>